<dbReference type="Pfam" id="PF12697">
    <property type="entry name" value="Abhydrolase_6"/>
    <property type="match status" value="1"/>
</dbReference>
<reference evidence="2" key="2">
    <citation type="submission" date="2020-09" db="EMBL/GenBank/DDBJ databases">
        <authorList>
            <person name="Sun Q."/>
            <person name="Zhou Y."/>
        </authorList>
    </citation>
    <scope>NUCLEOTIDE SEQUENCE</scope>
    <source>
        <strain evidence="2">CGMCC 1.12181</strain>
    </source>
</reference>
<dbReference type="PANTHER" id="PTHR43194:SF2">
    <property type="entry name" value="PEROXISOMAL MEMBRANE PROTEIN LPX1"/>
    <property type="match status" value="1"/>
</dbReference>
<gene>
    <name evidence="2" type="ORF">GCM10011365_07500</name>
</gene>
<accession>A0A917FLZ8</accession>
<name>A0A917FLZ8_9GAMM</name>
<dbReference type="RefSeq" id="WP_229728244.1">
    <property type="nucleotide sequence ID" value="NZ_BAABJF010000032.1"/>
</dbReference>
<dbReference type="PANTHER" id="PTHR43194">
    <property type="entry name" value="HYDROLASE ALPHA/BETA FOLD FAMILY"/>
    <property type="match status" value="1"/>
</dbReference>
<dbReference type="Proteomes" id="UP000605253">
    <property type="component" value="Unassembled WGS sequence"/>
</dbReference>
<reference evidence="2" key="1">
    <citation type="journal article" date="2014" name="Int. J. Syst. Evol. Microbiol.">
        <title>Complete genome sequence of Corynebacterium casei LMG S-19264T (=DSM 44701T), isolated from a smear-ripened cheese.</title>
        <authorList>
            <consortium name="US DOE Joint Genome Institute (JGI-PGF)"/>
            <person name="Walter F."/>
            <person name="Albersmeier A."/>
            <person name="Kalinowski J."/>
            <person name="Ruckert C."/>
        </authorList>
    </citation>
    <scope>NUCLEOTIDE SEQUENCE</scope>
    <source>
        <strain evidence="2">CGMCC 1.12181</strain>
    </source>
</reference>
<sequence length="281" mass="32677">MSQFPFQFWPAKDRSHNNRQAIYFAHANAYPPASYQAIIDGLREMAPVISYLQRPLWPTPPEPETVTSWHDFADDVMGFFKQEKITHVLAVGHSMGAVSSFLAATKRPDLFKALVMIEPVVFSRGFCWLNRILPRFIRHQVPLIKKTLLRPDQWPSLQAAFDFHRRTRAFKRVSDEQLWQFINAGVKADNTGTFRLAFDKHWEAHIYQTVTPFRKQLLQSTLPVLALRGAETDTIPAAFWQRWHSNNNHQLVEIPNSSHLLPIERPEQVLSHVIPFIEKYQ</sequence>
<dbReference type="EMBL" id="BMEO01000002">
    <property type="protein sequence ID" value="GGF88828.1"/>
    <property type="molecule type" value="Genomic_DNA"/>
</dbReference>
<dbReference type="SUPFAM" id="SSF53474">
    <property type="entry name" value="alpha/beta-Hydrolases"/>
    <property type="match status" value="1"/>
</dbReference>
<proteinExistence type="predicted"/>
<keyword evidence="2" id="KW-0378">Hydrolase</keyword>
<comment type="caution">
    <text evidence="2">The sequence shown here is derived from an EMBL/GenBank/DDBJ whole genome shotgun (WGS) entry which is preliminary data.</text>
</comment>
<keyword evidence="3" id="KW-1185">Reference proteome</keyword>
<feature type="domain" description="AB hydrolase-1" evidence="1">
    <location>
        <begin position="59"/>
        <end position="270"/>
    </location>
</feature>
<dbReference type="GO" id="GO:0016787">
    <property type="term" value="F:hydrolase activity"/>
    <property type="evidence" value="ECO:0007669"/>
    <property type="project" value="UniProtKB-KW"/>
</dbReference>
<dbReference type="Gene3D" id="3.40.50.1820">
    <property type="entry name" value="alpha/beta hydrolase"/>
    <property type="match status" value="1"/>
</dbReference>
<evidence type="ECO:0000313" key="3">
    <source>
        <dbReference type="Proteomes" id="UP000605253"/>
    </source>
</evidence>
<evidence type="ECO:0000313" key="2">
    <source>
        <dbReference type="EMBL" id="GGF88828.1"/>
    </source>
</evidence>
<dbReference type="InterPro" id="IPR050228">
    <property type="entry name" value="Carboxylesterase_BioH"/>
</dbReference>
<dbReference type="InterPro" id="IPR000073">
    <property type="entry name" value="AB_hydrolase_1"/>
</dbReference>
<dbReference type="InterPro" id="IPR029058">
    <property type="entry name" value="AB_hydrolase_fold"/>
</dbReference>
<protein>
    <submittedName>
        <fullName evidence="2">Alpha/beta hydrolase</fullName>
    </submittedName>
</protein>
<evidence type="ECO:0000259" key="1">
    <source>
        <dbReference type="Pfam" id="PF12697"/>
    </source>
</evidence>
<dbReference type="AlphaFoldDB" id="A0A917FLZ8"/>
<organism evidence="2 3">
    <name type="scientific">Marinicella pacifica</name>
    <dbReference type="NCBI Taxonomy" id="1171543"/>
    <lineage>
        <taxon>Bacteria</taxon>
        <taxon>Pseudomonadati</taxon>
        <taxon>Pseudomonadota</taxon>
        <taxon>Gammaproteobacteria</taxon>
        <taxon>Lysobacterales</taxon>
        <taxon>Marinicellaceae</taxon>
        <taxon>Marinicella</taxon>
    </lineage>
</organism>